<dbReference type="Gene3D" id="2.115.10.20">
    <property type="entry name" value="Glycosyl hydrolase domain, family 43"/>
    <property type="match status" value="1"/>
</dbReference>
<dbReference type="InterPro" id="IPR006710">
    <property type="entry name" value="Glyco_hydro_43"/>
</dbReference>
<keyword evidence="2" id="KW-0732">Signal</keyword>
<evidence type="ECO:0000313" key="7">
    <source>
        <dbReference type="Proteomes" id="UP000293865"/>
    </source>
</evidence>
<comment type="similarity">
    <text evidence="1 5">Belongs to the glycosyl hydrolase 43 family.</text>
</comment>
<dbReference type="AlphaFoldDB" id="A0A4Q2KZ23"/>
<dbReference type="GO" id="GO:0004553">
    <property type="term" value="F:hydrolase activity, hydrolyzing O-glycosyl compounds"/>
    <property type="evidence" value="ECO:0007669"/>
    <property type="project" value="InterPro"/>
</dbReference>
<evidence type="ECO:0000313" key="6">
    <source>
        <dbReference type="EMBL" id="RXZ70277.1"/>
    </source>
</evidence>
<comment type="caution">
    <text evidence="6">The sequence shown here is derived from an EMBL/GenBank/DDBJ whole genome shotgun (WGS) entry which is preliminary data.</text>
</comment>
<evidence type="ECO:0000256" key="4">
    <source>
        <dbReference type="ARBA" id="ARBA00023295"/>
    </source>
</evidence>
<dbReference type="Pfam" id="PF04616">
    <property type="entry name" value="Glyco_hydro_43"/>
    <property type="match status" value="1"/>
</dbReference>
<evidence type="ECO:0000256" key="1">
    <source>
        <dbReference type="ARBA" id="ARBA00009865"/>
    </source>
</evidence>
<keyword evidence="7" id="KW-1185">Reference proteome</keyword>
<evidence type="ECO:0000256" key="3">
    <source>
        <dbReference type="ARBA" id="ARBA00022801"/>
    </source>
</evidence>
<evidence type="ECO:0000256" key="2">
    <source>
        <dbReference type="ARBA" id="ARBA00022729"/>
    </source>
</evidence>
<reference evidence="6 7" key="1">
    <citation type="submission" date="2019-01" db="EMBL/GenBank/DDBJ databases">
        <title>Agromyces.</title>
        <authorList>
            <person name="Li J."/>
        </authorList>
    </citation>
    <scope>NUCLEOTIDE SEQUENCE [LARGE SCALE GENOMIC DNA]</scope>
    <source>
        <strain evidence="6 7">DSM 15934</strain>
    </source>
</reference>
<dbReference type="EMBL" id="SDPN01000016">
    <property type="protein sequence ID" value="RXZ70277.1"/>
    <property type="molecule type" value="Genomic_DNA"/>
</dbReference>
<name>A0A4Q2KZ23_9MICO</name>
<dbReference type="PANTHER" id="PTHR43817:SF1">
    <property type="entry name" value="HYDROLASE, FAMILY 43, PUTATIVE (AFU_ORTHOLOGUE AFUA_3G01660)-RELATED"/>
    <property type="match status" value="1"/>
</dbReference>
<dbReference type="SUPFAM" id="SSF75005">
    <property type="entry name" value="Arabinanase/levansucrase/invertase"/>
    <property type="match status" value="1"/>
</dbReference>
<dbReference type="Proteomes" id="UP000293865">
    <property type="component" value="Unassembled WGS sequence"/>
</dbReference>
<dbReference type="PANTHER" id="PTHR43817">
    <property type="entry name" value="GLYCOSYL HYDROLASE"/>
    <property type="match status" value="1"/>
</dbReference>
<keyword evidence="3 5" id="KW-0378">Hydrolase</keyword>
<evidence type="ECO:0000256" key="5">
    <source>
        <dbReference type="RuleBase" id="RU361187"/>
    </source>
</evidence>
<dbReference type="InterPro" id="IPR023296">
    <property type="entry name" value="Glyco_hydro_beta-prop_sf"/>
</dbReference>
<gene>
    <name evidence="6" type="ORF">ESP51_10315</name>
</gene>
<protein>
    <submittedName>
        <fullName evidence="6">Uncharacterized protein</fullName>
    </submittedName>
</protein>
<proteinExistence type="inferred from homology"/>
<dbReference type="OrthoDB" id="9758923at2"/>
<dbReference type="GO" id="GO:0005975">
    <property type="term" value="P:carbohydrate metabolic process"/>
    <property type="evidence" value="ECO:0007669"/>
    <property type="project" value="InterPro"/>
</dbReference>
<sequence length="514" mass="55642">MTAPENTWPPRPSGLHLAVGLSLTTGDGQTVALRHGRGILFARGPRAGAHGLREPRGLSGASACPTPDGSFAVGALRVDPASSRVDALVLTRYRPGIGFDSCELDGVQYGISPHARNPAVEAALSGFRIRWTEHGRRRQLFVDSGLRPGFPQDLSLAIDAENPVRSVEISDPVARDLLDRLGEVHMAPDMERARRFPFIEGRADPTITRWGDRWLFIATDEHFAERRESSGLLLRVADTIDELAHADDHRILSLDVTLQGCFWAPELHVIGDRLWCLFAPSVGSTEWDAVQAWAMSLPAGADPADPASWSDAAPVLAASGGPLQLDDGHPGISLDMTYFEVRGRSYLAWSQRFTSPVIGDAEIWIAETTKEDPTRLISEAVRIVVPEYSWEVDETNVVEGPFALVREGTVFLTYSAAAVGPSYAVGLVTAAEDAELLDPASWTKLPYPVLDADPELGEWGPGHSMFVRDETGADLLIYHALPSHDGRVRHTGLRPVVFGAGGRLVLDAGTPSLS</sequence>
<accession>A0A4Q2KZ23</accession>
<keyword evidence="4 5" id="KW-0326">Glycosidase</keyword>
<dbReference type="RefSeq" id="WP_129520818.1">
    <property type="nucleotide sequence ID" value="NZ_SDPN01000016.1"/>
</dbReference>
<organism evidence="6 7">
    <name type="scientific">Agromyces albus</name>
    <dbReference type="NCBI Taxonomy" id="205332"/>
    <lineage>
        <taxon>Bacteria</taxon>
        <taxon>Bacillati</taxon>
        <taxon>Actinomycetota</taxon>
        <taxon>Actinomycetes</taxon>
        <taxon>Micrococcales</taxon>
        <taxon>Microbacteriaceae</taxon>
        <taxon>Agromyces</taxon>
    </lineage>
</organism>